<dbReference type="GO" id="GO:0007155">
    <property type="term" value="P:cell adhesion"/>
    <property type="evidence" value="ECO:0007669"/>
    <property type="project" value="InterPro"/>
</dbReference>
<evidence type="ECO:0000256" key="3">
    <source>
        <dbReference type="ARBA" id="ARBA00008637"/>
    </source>
</evidence>
<evidence type="ECO:0000256" key="13">
    <source>
        <dbReference type="ARBA" id="ARBA00023136"/>
    </source>
</evidence>
<keyword evidence="14" id="KW-1015">Disulfide bond</keyword>
<dbReference type="InterPro" id="IPR007110">
    <property type="entry name" value="Ig-like_dom"/>
</dbReference>
<dbReference type="GeneID" id="111575211"/>
<evidence type="ECO:0000256" key="8">
    <source>
        <dbReference type="ARBA" id="ARBA00022692"/>
    </source>
</evidence>
<evidence type="ECO:0000259" key="22">
    <source>
        <dbReference type="PROSITE" id="PS50835"/>
    </source>
</evidence>
<dbReference type="PROSITE" id="PS50835">
    <property type="entry name" value="IG_LIKE"/>
    <property type="match status" value="2"/>
</dbReference>
<dbReference type="FunFam" id="2.60.40.10:FF:000342">
    <property type="entry name" value="Junctional adhesion molecule A"/>
    <property type="match status" value="1"/>
</dbReference>
<dbReference type="Pfam" id="PF13927">
    <property type="entry name" value="Ig_3"/>
    <property type="match status" value="1"/>
</dbReference>
<dbReference type="STRING" id="80972.ENSAOCP00000009376"/>
<dbReference type="GeneTree" id="ENSGT00940000159186"/>
<comment type="subcellular location">
    <subcellularLocation>
        <location evidence="2">Cell junction</location>
        <location evidence="2">Tight junction</location>
    </subcellularLocation>
    <subcellularLocation>
        <location evidence="1">Cell membrane</location>
        <topology evidence="1">Single-pass type I membrane protein</topology>
    </subcellularLocation>
</comment>
<evidence type="ECO:0000256" key="21">
    <source>
        <dbReference type="SAM" id="SignalP"/>
    </source>
</evidence>
<evidence type="ECO:0000256" key="9">
    <source>
        <dbReference type="ARBA" id="ARBA00022729"/>
    </source>
</evidence>
<dbReference type="GO" id="GO:0050892">
    <property type="term" value="P:intestinal absorption"/>
    <property type="evidence" value="ECO:0007669"/>
    <property type="project" value="TreeGrafter"/>
</dbReference>
<dbReference type="Ensembl" id="ENSAOCT00000016090.2">
    <property type="protein sequence ID" value="ENSAOCP00000009376.2"/>
    <property type="gene ID" value="ENSAOCG00000013493.2"/>
</dbReference>
<protein>
    <recommendedName>
        <fullName evidence="4">Junctional adhesion molecule A</fullName>
    </recommendedName>
    <alternativeName>
        <fullName evidence="17">Junctional adhesion molecule 1</fullName>
    </alternativeName>
</protein>
<keyword evidence="10" id="KW-0677">Repeat</keyword>
<dbReference type="InterPro" id="IPR003599">
    <property type="entry name" value="Ig_sub"/>
</dbReference>
<evidence type="ECO:0000256" key="11">
    <source>
        <dbReference type="ARBA" id="ARBA00022949"/>
    </source>
</evidence>
<feature type="domain" description="Ig-like" evidence="22">
    <location>
        <begin position="130"/>
        <end position="224"/>
    </location>
</feature>
<evidence type="ECO:0000256" key="17">
    <source>
        <dbReference type="ARBA" id="ARBA00030590"/>
    </source>
</evidence>
<reference evidence="23" key="2">
    <citation type="submission" date="2025-08" db="UniProtKB">
        <authorList>
            <consortium name="Ensembl"/>
        </authorList>
    </citation>
    <scope>IDENTIFICATION</scope>
</reference>
<dbReference type="Pfam" id="PF07686">
    <property type="entry name" value="V-set"/>
    <property type="match status" value="1"/>
</dbReference>
<keyword evidence="6" id="KW-1003">Cell membrane</keyword>
<reference evidence="23 24" key="1">
    <citation type="submission" date="2022-01" db="EMBL/GenBank/DDBJ databases">
        <title>A chromosome-scale genome assembly of the false clownfish, Amphiprion ocellaris.</title>
        <authorList>
            <person name="Ryu T."/>
        </authorList>
    </citation>
    <scope>NUCLEOTIDE SEQUENCE [LARGE SCALE GENOMIC DNA]</scope>
</reference>
<keyword evidence="5" id="KW-0796">Tight junction</keyword>
<dbReference type="InterPro" id="IPR003598">
    <property type="entry name" value="Ig_sub2"/>
</dbReference>
<keyword evidence="24" id="KW-1185">Reference proteome</keyword>
<dbReference type="AlphaFoldDB" id="A0A3Q1BJE2"/>
<dbReference type="InterPro" id="IPR013106">
    <property type="entry name" value="Ig_V-set"/>
</dbReference>
<dbReference type="InterPro" id="IPR036179">
    <property type="entry name" value="Ig-like_dom_sf"/>
</dbReference>
<reference evidence="23" key="3">
    <citation type="submission" date="2025-09" db="UniProtKB">
        <authorList>
            <consortium name="Ensembl"/>
        </authorList>
    </citation>
    <scope>IDENTIFICATION</scope>
</reference>
<dbReference type="RefSeq" id="XP_035808705.2">
    <property type="nucleotide sequence ID" value="XM_035952812.2"/>
</dbReference>
<evidence type="ECO:0000256" key="2">
    <source>
        <dbReference type="ARBA" id="ARBA00004435"/>
    </source>
</evidence>
<dbReference type="GO" id="GO:0090559">
    <property type="term" value="P:regulation of membrane permeability"/>
    <property type="evidence" value="ECO:0007669"/>
    <property type="project" value="TreeGrafter"/>
</dbReference>
<dbReference type="Gene3D" id="2.60.40.10">
    <property type="entry name" value="Immunoglobulins"/>
    <property type="match status" value="2"/>
</dbReference>
<dbReference type="GO" id="GO:0005886">
    <property type="term" value="C:plasma membrane"/>
    <property type="evidence" value="ECO:0007669"/>
    <property type="project" value="UniProtKB-SubCell"/>
</dbReference>
<feature type="transmembrane region" description="Helical" evidence="20">
    <location>
        <begin position="235"/>
        <end position="256"/>
    </location>
</feature>
<dbReference type="KEGG" id="aoce:111575211"/>
<feature type="domain" description="Ig-like" evidence="22">
    <location>
        <begin position="21"/>
        <end position="123"/>
    </location>
</feature>
<dbReference type="PANTHER" id="PTHR45113">
    <property type="entry name" value="JUNCTIONAL ADHESION MOLECULE A"/>
    <property type="match status" value="1"/>
</dbReference>
<dbReference type="OMA" id="VEWKFVH"/>
<keyword evidence="15" id="KW-0325">Glycoprotein</keyword>
<feature type="region of interest" description="Disordered" evidence="19">
    <location>
        <begin position="263"/>
        <end position="301"/>
    </location>
</feature>
<keyword evidence="13 20" id="KW-0472">Membrane</keyword>
<evidence type="ECO:0000313" key="24">
    <source>
        <dbReference type="Proteomes" id="UP001501940"/>
    </source>
</evidence>
<dbReference type="CTD" id="323696"/>
<keyword evidence="11" id="KW-0965">Cell junction</keyword>
<dbReference type="GO" id="GO:0005923">
    <property type="term" value="C:bicellular tight junction"/>
    <property type="evidence" value="ECO:0007669"/>
    <property type="project" value="UniProtKB-SubCell"/>
</dbReference>
<evidence type="ECO:0000256" key="14">
    <source>
        <dbReference type="ARBA" id="ARBA00023157"/>
    </source>
</evidence>
<organism evidence="23 24">
    <name type="scientific">Amphiprion ocellaris</name>
    <name type="common">Clown anemonefish</name>
    <dbReference type="NCBI Taxonomy" id="80972"/>
    <lineage>
        <taxon>Eukaryota</taxon>
        <taxon>Metazoa</taxon>
        <taxon>Chordata</taxon>
        <taxon>Craniata</taxon>
        <taxon>Vertebrata</taxon>
        <taxon>Euteleostomi</taxon>
        <taxon>Actinopterygii</taxon>
        <taxon>Neopterygii</taxon>
        <taxon>Teleostei</taxon>
        <taxon>Neoteleostei</taxon>
        <taxon>Acanthomorphata</taxon>
        <taxon>Ovalentaria</taxon>
        <taxon>Pomacentridae</taxon>
        <taxon>Amphiprion</taxon>
    </lineage>
</organism>
<evidence type="ECO:0000256" key="15">
    <source>
        <dbReference type="ARBA" id="ARBA00023180"/>
    </source>
</evidence>
<keyword evidence="7" id="KW-0597">Phosphoprotein</keyword>
<keyword evidence="8 20" id="KW-0812">Transmembrane</keyword>
<keyword evidence="16" id="KW-0393">Immunoglobulin domain</keyword>
<dbReference type="InterPro" id="IPR042456">
    <property type="entry name" value="F11R"/>
</dbReference>
<evidence type="ECO:0000256" key="19">
    <source>
        <dbReference type="SAM" id="MobiDB-lite"/>
    </source>
</evidence>
<evidence type="ECO:0000256" key="12">
    <source>
        <dbReference type="ARBA" id="ARBA00022989"/>
    </source>
</evidence>
<name>A0A3Q1BJE2_AMPOC</name>
<evidence type="ECO:0000256" key="7">
    <source>
        <dbReference type="ARBA" id="ARBA00022553"/>
    </source>
</evidence>
<evidence type="ECO:0000256" key="1">
    <source>
        <dbReference type="ARBA" id="ARBA00004251"/>
    </source>
</evidence>
<dbReference type="SMART" id="SM00408">
    <property type="entry name" value="IGc2"/>
    <property type="match status" value="2"/>
</dbReference>
<feature type="signal peptide" evidence="21">
    <location>
        <begin position="1"/>
        <end position="22"/>
    </location>
</feature>
<evidence type="ECO:0000256" key="10">
    <source>
        <dbReference type="ARBA" id="ARBA00022737"/>
    </source>
</evidence>
<dbReference type="SUPFAM" id="SSF48726">
    <property type="entry name" value="Immunoglobulin"/>
    <property type="match status" value="2"/>
</dbReference>
<keyword evidence="9 21" id="KW-0732">Signal</keyword>
<dbReference type="Proteomes" id="UP001501940">
    <property type="component" value="Chromosome 14"/>
</dbReference>
<dbReference type="PANTHER" id="PTHR45113:SF1">
    <property type="entry name" value="JUNCTIONAL ADHESION MOLECULE A"/>
    <property type="match status" value="1"/>
</dbReference>
<comment type="similarity">
    <text evidence="3">Belongs to the immunoglobulin superfamily.</text>
</comment>
<accession>A0A3Q1BJE2</accession>
<keyword evidence="12 20" id="KW-1133">Transmembrane helix</keyword>
<evidence type="ECO:0000256" key="6">
    <source>
        <dbReference type="ARBA" id="ARBA00022475"/>
    </source>
</evidence>
<evidence type="ECO:0000256" key="5">
    <source>
        <dbReference type="ARBA" id="ARBA00022427"/>
    </source>
</evidence>
<proteinExistence type="inferred from homology"/>
<evidence type="ECO:0000256" key="20">
    <source>
        <dbReference type="SAM" id="Phobius"/>
    </source>
</evidence>
<evidence type="ECO:0000256" key="4">
    <source>
        <dbReference type="ARBA" id="ARBA00016608"/>
    </source>
</evidence>
<dbReference type="SMART" id="SM00409">
    <property type="entry name" value="IG"/>
    <property type="match status" value="2"/>
</dbReference>
<feature type="chain" id="PRO_5043444864" description="Junctional adhesion molecule A" evidence="21">
    <location>
        <begin position="23"/>
        <end position="301"/>
    </location>
</feature>
<evidence type="ECO:0000256" key="16">
    <source>
        <dbReference type="ARBA" id="ARBA00023319"/>
    </source>
</evidence>
<evidence type="ECO:0000313" key="23">
    <source>
        <dbReference type="Ensembl" id="ENSAOCP00000009376.2"/>
    </source>
</evidence>
<sequence>MFTSSSFVSVLLFSYAATGVSGFTVTTQTDVRVKENEGTDLTCQYSADFGSNARLEWKFKDTKGSQVYVVYDGKLTQPYASRVTLFSGSNLRFSKVTRKDNGEYSCEVSNANNQFGESTVRLTVLVPPSPPLCRIPTTITTGKTAVLSCYDADGSPPPTYQWYKDGTLLPTDPTSLAAFRNFTYKMNAASGKLEFPRASKMDSGQYFCEAVNNAGPAQRCKAVKMEVRDLNTGGIVAGVIVALLLVALLVFGIWYANKKGYLPKKSESKPRPNVVYQPPSSYGGGDEEEDGDFKQKSSFVV</sequence>
<comment type="subunit">
    <text evidence="18">Interacts with the ninth PDZ domain of MPDZ. Interacts with the first PDZ domain of PARD3. The association between PARD3 and PARD6B probably disrupts this interaction. Interacts with ITGAL (via I-domain). Interacts with CD151.</text>
</comment>
<evidence type="ECO:0000256" key="18">
    <source>
        <dbReference type="ARBA" id="ARBA00046718"/>
    </source>
</evidence>
<dbReference type="GO" id="GO:0090557">
    <property type="term" value="P:establishment of endothelial intestinal barrier"/>
    <property type="evidence" value="ECO:0007669"/>
    <property type="project" value="TreeGrafter"/>
</dbReference>
<dbReference type="InterPro" id="IPR013783">
    <property type="entry name" value="Ig-like_fold"/>
</dbReference>